<evidence type="ECO:0000313" key="2">
    <source>
        <dbReference type="Proteomes" id="UP000239181"/>
    </source>
</evidence>
<evidence type="ECO:0008006" key="3">
    <source>
        <dbReference type="Google" id="ProtNLM"/>
    </source>
</evidence>
<comment type="caution">
    <text evidence="1">The sequence shown here is derived from an EMBL/GenBank/DDBJ whole genome shotgun (WGS) entry which is preliminary data.</text>
</comment>
<evidence type="ECO:0000313" key="1">
    <source>
        <dbReference type="EMBL" id="PRD16982.1"/>
    </source>
</evidence>
<keyword evidence="2" id="KW-1185">Reference proteome</keyword>
<reference evidence="1 2" key="1">
    <citation type="submission" date="2017-10" db="EMBL/GenBank/DDBJ databases">
        <title>Draft genome of two endophytic bacteria isolated from 'guarana' Paullinia cupana (Mart.) Ducke.</title>
        <authorList>
            <person name="Siqueira K.A."/>
            <person name="Liotti R.G."/>
            <person name="Mendes T.A."/>
            <person name="Soares M.A."/>
        </authorList>
    </citation>
    <scope>NUCLEOTIDE SEQUENCE [LARGE SCALE GENOMIC DNA]</scope>
    <source>
        <strain evidence="1 2">342</strain>
    </source>
</reference>
<name>A0A2S9IGR3_9GAMM</name>
<dbReference type="Proteomes" id="UP000239181">
    <property type="component" value="Unassembled WGS sequence"/>
</dbReference>
<protein>
    <recommendedName>
        <fullName evidence="3">tRNA_anti-like</fullName>
    </recommendedName>
</protein>
<accession>A0A2S9IGR3</accession>
<sequence length="262" mass="29440">MLLICSGFASADESDFLKPRNNDAFDNYMLQAARFEAQLFKHDKPSAFDAYFIGPLKPSEIRATYERNELAAKKKYTNHSIRIKGEISSINENAFGNGYIVAVDRVSRVSALEGIHLQINKNDPVYLELGKGDSIDAICQVGTYTLGIPSMSKCFLTSSMFRPEVFNNFTFNLIGNPLLKAKTISVENIAKIKVRPLLKTFIVYASSYKDNEDGNERACRNDDATCEAALMHNLETSTSRFPDAHQQDFNALGARLRELWEK</sequence>
<proteinExistence type="predicted"/>
<organism evidence="1 2">
    <name type="scientific">Pantoea coffeiphila</name>
    <dbReference type="NCBI Taxonomy" id="1465635"/>
    <lineage>
        <taxon>Bacteria</taxon>
        <taxon>Pseudomonadati</taxon>
        <taxon>Pseudomonadota</taxon>
        <taxon>Gammaproteobacteria</taxon>
        <taxon>Enterobacterales</taxon>
        <taxon>Erwiniaceae</taxon>
        <taxon>Pantoea</taxon>
    </lineage>
</organism>
<dbReference type="AlphaFoldDB" id="A0A2S9IGR3"/>
<dbReference type="EMBL" id="PDET01000002">
    <property type="protein sequence ID" value="PRD16982.1"/>
    <property type="molecule type" value="Genomic_DNA"/>
</dbReference>
<gene>
    <name evidence="1" type="ORF">CQW29_04800</name>
</gene>